<accession>A0A814M0J4</accession>
<reference evidence="2" key="1">
    <citation type="submission" date="2021-02" db="EMBL/GenBank/DDBJ databases">
        <authorList>
            <person name="Nowell W R."/>
        </authorList>
    </citation>
    <scope>NUCLEOTIDE SEQUENCE</scope>
</reference>
<evidence type="ECO:0000313" key="3">
    <source>
        <dbReference type="Proteomes" id="UP000663864"/>
    </source>
</evidence>
<dbReference type="AlphaFoldDB" id="A0A814M0J4"/>
<dbReference type="GO" id="GO:0007165">
    <property type="term" value="P:signal transduction"/>
    <property type="evidence" value="ECO:0007669"/>
    <property type="project" value="InterPro"/>
</dbReference>
<comment type="caution">
    <text evidence="2">The sequence shown here is derived from an EMBL/GenBank/DDBJ whole genome shotgun (WGS) entry which is preliminary data.</text>
</comment>
<sequence>MSDINDDAHNLIKSTSIVLKRKLLSILEWFGRLGKQWWQLKKKWCLYVWFRLVRIFKMQFLRKNNESIQKLVKDVCCQTDSCDEIQETEHVDALDQLNICDAVAHFDCNDLLDQKRLTDISSAIATVSPEVSFSSTLEQLSTLPDQSVLSSQRNTHSSDDENCYPIGISFSGKNKDQVEQICEEVQKELSEKIFFAPWYQHKVAQIYGNPFLRKIYEKASFVIVFLSRDYELSDFCFYEWRVIKQRFMVRPAKQKNDRLLLIKLEDINIETLDLFNDDFYIDVSEMITAKEVADLIIKRWRIVEQLPRT</sequence>
<feature type="domain" description="TIR" evidence="1">
    <location>
        <begin position="168"/>
        <end position="286"/>
    </location>
</feature>
<gene>
    <name evidence="2" type="ORF">ZHD862_LOCUS16029</name>
</gene>
<dbReference type="Proteomes" id="UP000663864">
    <property type="component" value="Unassembled WGS sequence"/>
</dbReference>
<dbReference type="InterPro" id="IPR000157">
    <property type="entry name" value="TIR_dom"/>
</dbReference>
<evidence type="ECO:0000259" key="1">
    <source>
        <dbReference type="Pfam" id="PF13676"/>
    </source>
</evidence>
<protein>
    <recommendedName>
        <fullName evidence="1">TIR domain-containing protein</fullName>
    </recommendedName>
</protein>
<dbReference type="InterPro" id="IPR035897">
    <property type="entry name" value="Toll_tir_struct_dom_sf"/>
</dbReference>
<dbReference type="Gene3D" id="3.40.50.10140">
    <property type="entry name" value="Toll/interleukin-1 receptor homology (TIR) domain"/>
    <property type="match status" value="1"/>
</dbReference>
<name>A0A814M0J4_9BILA</name>
<dbReference type="Pfam" id="PF13676">
    <property type="entry name" value="TIR_2"/>
    <property type="match status" value="1"/>
</dbReference>
<proteinExistence type="predicted"/>
<dbReference type="EMBL" id="CAJNOT010000743">
    <property type="protein sequence ID" value="CAF1070218.1"/>
    <property type="molecule type" value="Genomic_DNA"/>
</dbReference>
<dbReference type="SUPFAM" id="SSF52200">
    <property type="entry name" value="Toll/Interleukin receptor TIR domain"/>
    <property type="match status" value="1"/>
</dbReference>
<organism evidence="2 3">
    <name type="scientific">Rotaria sordida</name>
    <dbReference type="NCBI Taxonomy" id="392033"/>
    <lineage>
        <taxon>Eukaryota</taxon>
        <taxon>Metazoa</taxon>
        <taxon>Spiralia</taxon>
        <taxon>Gnathifera</taxon>
        <taxon>Rotifera</taxon>
        <taxon>Eurotatoria</taxon>
        <taxon>Bdelloidea</taxon>
        <taxon>Philodinida</taxon>
        <taxon>Philodinidae</taxon>
        <taxon>Rotaria</taxon>
    </lineage>
</organism>
<evidence type="ECO:0000313" key="2">
    <source>
        <dbReference type="EMBL" id="CAF1070218.1"/>
    </source>
</evidence>